<evidence type="ECO:0000256" key="1">
    <source>
        <dbReference type="SAM" id="SignalP"/>
    </source>
</evidence>
<keyword evidence="3" id="KW-1185">Reference proteome</keyword>
<proteinExistence type="predicted"/>
<organism evidence="2 3">
    <name type="scientific">Allacma fusca</name>
    <dbReference type="NCBI Taxonomy" id="39272"/>
    <lineage>
        <taxon>Eukaryota</taxon>
        <taxon>Metazoa</taxon>
        <taxon>Ecdysozoa</taxon>
        <taxon>Arthropoda</taxon>
        <taxon>Hexapoda</taxon>
        <taxon>Collembola</taxon>
        <taxon>Symphypleona</taxon>
        <taxon>Sminthuridae</taxon>
        <taxon>Allacma</taxon>
    </lineage>
</organism>
<feature type="signal peptide" evidence="1">
    <location>
        <begin position="1"/>
        <end position="17"/>
    </location>
</feature>
<accession>A0A8J2PGR3</accession>
<name>A0A8J2PGR3_9HEXA</name>
<sequence>MTFKGLMALLAVGIVLSVSMVDSFPKRKHKSFYDVARSLCKIYGEKCERDEDCCNETCRRLIGIRRCDIVDFDNAEPHLHPGQPNV</sequence>
<dbReference type="AlphaFoldDB" id="A0A8J2PGR3"/>
<dbReference type="EMBL" id="CAJVCH010314957">
    <property type="protein sequence ID" value="CAG7786310.1"/>
    <property type="molecule type" value="Genomic_DNA"/>
</dbReference>
<reference evidence="2" key="1">
    <citation type="submission" date="2021-06" db="EMBL/GenBank/DDBJ databases">
        <authorList>
            <person name="Hodson N. C."/>
            <person name="Mongue J. A."/>
            <person name="Jaron S. K."/>
        </authorList>
    </citation>
    <scope>NUCLEOTIDE SEQUENCE</scope>
</reference>
<protein>
    <submittedName>
        <fullName evidence="2">Uncharacterized protein</fullName>
    </submittedName>
</protein>
<comment type="caution">
    <text evidence="2">The sequence shown here is derived from an EMBL/GenBank/DDBJ whole genome shotgun (WGS) entry which is preliminary data.</text>
</comment>
<evidence type="ECO:0000313" key="2">
    <source>
        <dbReference type="EMBL" id="CAG7786310.1"/>
    </source>
</evidence>
<feature type="chain" id="PRO_5035301323" evidence="1">
    <location>
        <begin position="18"/>
        <end position="86"/>
    </location>
</feature>
<dbReference type="Proteomes" id="UP000708208">
    <property type="component" value="Unassembled WGS sequence"/>
</dbReference>
<keyword evidence="1" id="KW-0732">Signal</keyword>
<gene>
    <name evidence="2" type="ORF">AFUS01_LOCUS24884</name>
</gene>
<evidence type="ECO:0000313" key="3">
    <source>
        <dbReference type="Proteomes" id="UP000708208"/>
    </source>
</evidence>